<dbReference type="Gene3D" id="2.30.30.40">
    <property type="entry name" value="SH3 Domains"/>
    <property type="match status" value="1"/>
</dbReference>
<dbReference type="Pfam" id="PF00625">
    <property type="entry name" value="Guanylate_kin"/>
    <property type="match status" value="1"/>
</dbReference>
<evidence type="ECO:0000256" key="1">
    <source>
        <dbReference type="ARBA" id="ARBA00007014"/>
    </source>
</evidence>
<dbReference type="SUPFAM" id="SSF52540">
    <property type="entry name" value="P-loop containing nucleoside triphosphate hydrolases"/>
    <property type="match status" value="1"/>
</dbReference>
<keyword evidence="2 3" id="KW-0728">SH3 domain</keyword>
<dbReference type="PROSITE" id="PS50106">
    <property type="entry name" value="PDZ"/>
    <property type="match status" value="1"/>
</dbReference>
<dbReference type="SUPFAM" id="SSF50044">
    <property type="entry name" value="SH3-domain"/>
    <property type="match status" value="1"/>
</dbReference>
<dbReference type="PROSITE" id="PS50052">
    <property type="entry name" value="GUANYLATE_KINASE_2"/>
    <property type="match status" value="1"/>
</dbReference>
<dbReference type="InterPro" id="IPR008145">
    <property type="entry name" value="GK/Ca_channel_bsu"/>
</dbReference>
<proteinExistence type="evidence at transcript level"/>
<dbReference type="InterPro" id="IPR008144">
    <property type="entry name" value="Guanylate_kin-like_dom"/>
</dbReference>
<dbReference type="InterPro" id="IPR027417">
    <property type="entry name" value="P-loop_NTPase"/>
</dbReference>
<dbReference type="PANTHER" id="PTHR23122">
    <property type="entry name" value="MEMBRANE-ASSOCIATED GUANYLATE KINASE MAGUK"/>
    <property type="match status" value="1"/>
</dbReference>
<reference evidence="7" key="1">
    <citation type="submission" date="2017-11" db="EMBL/GenBank/DDBJ databases">
        <title>The sensing device of the deep-sea amphipod.</title>
        <authorList>
            <person name="Kobayashi H."/>
            <person name="Nagahama T."/>
            <person name="Arai W."/>
            <person name="Sasagawa Y."/>
            <person name="Umeda M."/>
            <person name="Hayashi T."/>
            <person name="Nikaido I."/>
            <person name="Watanabe H."/>
            <person name="Oguri K."/>
            <person name="Kitazato H."/>
            <person name="Fujioka K."/>
            <person name="Kido Y."/>
            <person name="Takami H."/>
        </authorList>
    </citation>
    <scope>NUCLEOTIDE SEQUENCE</scope>
    <source>
        <tissue evidence="7">Whole body</tissue>
    </source>
</reference>
<dbReference type="Pfam" id="PF00018">
    <property type="entry name" value="SH3_1"/>
    <property type="match status" value="1"/>
</dbReference>
<dbReference type="InterPro" id="IPR001478">
    <property type="entry name" value="PDZ"/>
</dbReference>
<evidence type="ECO:0000256" key="2">
    <source>
        <dbReference type="ARBA" id="ARBA00022443"/>
    </source>
</evidence>
<dbReference type="EMBL" id="IACT01001043">
    <property type="protein sequence ID" value="LAC20409.1"/>
    <property type="molecule type" value="mRNA"/>
</dbReference>
<name>A0A6A7FQD0_9CRUS</name>
<dbReference type="InterPro" id="IPR036034">
    <property type="entry name" value="PDZ_sf"/>
</dbReference>
<dbReference type="CDD" id="cd11862">
    <property type="entry name" value="SH3_MPP"/>
    <property type="match status" value="1"/>
</dbReference>
<feature type="domain" description="SH3" evidence="4">
    <location>
        <begin position="116"/>
        <end position="192"/>
    </location>
</feature>
<dbReference type="Gene3D" id="3.40.50.300">
    <property type="entry name" value="P-loop containing nucleotide triphosphate hydrolases"/>
    <property type="match status" value="1"/>
</dbReference>
<feature type="domain" description="PDZ" evidence="6">
    <location>
        <begin position="14"/>
        <end position="94"/>
    </location>
</feature>
<sequence>MPEENGHSVDTIRMVGIRRVPQNEPLGLTVKEDGNGYVVIARILAGGSIDRQGMLKVGDAILEVNGTEILSLEDLHKEIGGCGETVNLKILPAARDINPTNQVMHPASTLSVDATRNICYLRALYSYDPKNDKLLPCCATQTPDIIGLKFDKGDILQVVDQSDLNWWQAQVVGSEDRKVGLIPSQELEERRKAFVPEEYDYVHKIGICGARISKRKKRLMFSSKQSSVYDNAELIMYEEVARMPPFMRKTLVLVGCHGVGRRTIKNRVIMSDPAKFGTIVPHTSRPIRELEEDGKAYHFTTREAMDADIRNGRYLEYGELNTNLYGTKIDSILSVIRSGKMCVLDCSPESLKFLHNSSELLPYIIFLAAPGMDQIRYMNVERRGLSSNSVKSMTFDRQSSSRYSSRRARTLESLASLYEEDDFKRTIDESTRLERNFDNYFDITIINNDLNETFDQIMQAIDRLASEPQWVPVTWVY</sequence>
<dbReference type="AlphaFoldDB" id="A0A6A7FQD0"/>
<dbReference type="SUPFAM" id="SSF50156">
    <property type="entry name" value="PDZ domain-like"/>
    <property type="match status" value="1"/>
</dbReference>
<organism evidence="7">
    <name type="scientific">Hirondellea gigas</name>
    <dbReference type="NCBI Taxonomy" id="1518452"/>
    <lineage>
        <taxon>Eukaryota</taxon>
        <taxon>Metazoa</taxon>
        <taxon>Ecdysozoa</taxon>
        <taxon>Arthropoda</taxon>
        <taxon>Crustacea</taxon>
        <taxon>Multicrustacea</taxon>
        <taxon>Malacostraca</taxon>
        <taxon>Eumalacostraca</taxon>
        <taxon>Peracarida</taxon>
        <taxon>Amphipoda</taxon>
        <taxon>Amphilochidea</taxon>
        <taxon>Lysianassida</taxon>
        <taxon>Lysianassidira</taxon>
        <taxon>Lysianassoidea</taxon>
        <taxon>Lysianassidae</taxon>
        <taxon>Hirondellea</taxon>
    </lineage>
</organism>
<dbReference type="Gene3D" id="2.30.42.10">
    <property type="match status" value="1"/>
</dbReference>
<evidence type="ECO:0000313" key="7">
    <source>
        <dbReference type="EMBL" id="LAC20409.1"/>
    </source>
</evidence>
<comment type="similarity">
    <text evidence="1">Belongs to the MAGUK family.</text>
</comment>
<dbReference type="SMART" id="SM00326">
    <property type="entry name" value="SH3"/>
    <property type="match status" value="1"/>
</dbReference>
<feature type="domain" description="Guanylate kinase-like" evidence="5">
    <location>
        <begin position="248"/>
        <end position="462"/>
    </location>
</feature>
<evidence type="ECO:0000256" key="3">
    <source>
        <dbReference type="PROSITE-ProRule" id="PRU00192"/>
    </source>
</evidence>
<accession>A0A6A7FQD0</accession>
<protein>
    <submittedName>
        <fullName evidence="7">MAGUK p55 subfamily member 6-like isoform X1</fullName>
    </submittedName>
</protein>
<dbReference type="InterPro" id="IPR050716">
    <property type="entry name" value="MAGUK"/>
</dbReference>
<dbReference type="InterPro" id="IPR036028">
    <property type="entry name" value="SH3-like_dom_sf"/>
</dbReference>
<dbReference type="Pfam" id="PF00595">
    <property type="entry name" value="PDZ"/>
    <property type="match status" value="1"/>
</dbReference>
<dbReference type="PROSITE" id="PS00856">
    <property type="entry name" value="GUANYLATE_KINASE_1"/>
    <property type="match status" value="1"/>
</dbReference>
<evidence type="ECO:0000259" key="6">
    <source>
        <dbReference type="PROSITE" id="PS50106"/>
    </source>
</evidence>
<dbReference type="SMART" id="SM00072">
    <property type="entry name" value="GuKc"/>
    <property type="match status" value="1"/>
</dbReference>
<evidence type="ECO:0000259" key="4">
    <source>
        <dbReference type="PROSITE" id="PS50002"/>
    </source>
</evidence>
<dbReference type="InterPro" id="IPR020590">
    <property type="entry name" value="Guanylate_kinase_CS"/>
</dbReference>
<dbReference type="PROSITE" id="PS50002">
    <property type="entry name" value="SH3"/>
    <property type="match status" value="1"/>
</dbReference>
<dbReference type="SMART" id="SM00228">
    <property type="entry name" value="PDZ"/>
    <property type="match status" value="1"/>
</dbReference>
<dbReference type="InterPro" id="IPR001452">
    <property type="entry name" value="SH3_domain"/>
</dbReference>
<evidence type="ECO:0000259" key="5">
    <source>
        <dbReference type="PROSITE" id="PS50052"/>
    </source>
</evidence>